<dbReference type="GO" id="GO:0004768">
    <property type="term" value="F:stearoyl-CoA 9-desaturase activity"/>
    <property type="evidence" value="ECO:0007669"/>
    <property type="project" value="TreeGrafter"/>
</dbReference>
<dbReference type="PANTHER" id="PTHR11351">
    <property type="entry name" value="ACYL-COA DESATURASE"/>
    <property type="match status" value="1"/>
</dbReference>
<evidence type="ECO:0000256" key="7">
    <source>
        <dbReference type="ARBA" id="ARBA00022989"/>
    </source>
</evidence>
<feature type="transmembrane region" description="Helical" evidence="13">
    <location>
        <begin position="164"/>
        <end position="187"/>
    </location>
</feature>
<dbReference type="InterPro" id="IPR001199">
    <property type="entry name" value="Cyt_B5-like_heme/steroid-bd"/>
</dbReference>
<dbReference type="GO" id="GO:0020037">
    <property type="term" value="F:heme binding"/>
    <property type="evidence" value="ECO:0007669"/>
    <property type="project" value="InterPro"/>
</dbReference>
<dbReference type="GO" id="GO:0006636">
    <property type="term" value="P:unsaturated fatty acid biosynthetic process"/>
    <property type="evidence" value="ECO:0007669"/>
    <property type="project" value="TreeGrafter"/>
</dbReference>
<evidence type="ECO:0000256" key="11">
    <source>
        <dbReference type="ARBA" id="ARBA00023136"/>
    </source>
</evidence>
<keyword evidence="11 13" id="KW-0472">Membrane</keyword>
<keyword evidence="5" id="KW-0479">Metal-binding</keyword>
<comment type="caution">
    <text evidence="15">The sequence shown here is derived from an EMBL/GenBank/DDBJ whole genome shotgun (WGS) entry which is preliminary data.</text>
</comment>
<dbReference type="InterPro" id="IPR005804">
    <property type="entry name" value="FA_desaturase_dom"/>
</dbReference>
<evidence type="ECO:0000256" key="2">
    <source>
        <dbReference type="ARBA" id="ARBA00009295"/>
    </source>
</evidence>
<dbReference type="SUPFAM" id="SSF55856">
    <property type="entry name" value="Cytochrome b5-like heme/steroid binding domain"/>
    <property type="match status" value="1"/>
</dbReference>
<feature type="transmembrane region" description="Helical" evidence="13">
    <location>
        <begin position="199"/>
        <end position="221"/>
    </location>
</feature>
<keyword evidence="16" id="KW-1185">Reference proteome</keyword>
<evidence type="ECO:0000313" key="16">
    <source>
        <dbReference type="Proteomes" id="UP000816034"/>
    </source>
</evidence>
<evidence type="ECO:0000256" key="4">
    <source>
        <dbReference type="ARBA" id="ARBA00022692"/>
    </source>
</evidence>
<dbReference type="InterPro" id="IPR036400">
    <property type="entry name" value="Cyt_B5-like_heme/steroid_sf"/>
</dbReference>
<dbReference type="PANTHER" id="PTHR11351:SF29">
    <property type="entry name" value="DELTA 9 FATTY ACID DESATURASE"/>
    <property type="match status" value="1"/>
</dbReference>
<name>A0AA88KGY4_NAELO</name>
<dbReference type="GO" id="GO:0005506">
    <property type="term" value="F:iron ion binding"/>
    <property type="evidence" value="ECO:0007669"/>
    <property type="project" value="TreeGrafter"/>
</dbReference>
<dbReference type="EMBL" id="PYSW02000037">
    <property type="protein sequence ID" value="KAG2377621.1"/>
    <property type="molecule type" value="Genomic_DNA"/>
</dbReference>
<keyword evidence="6" id="KW-0276">Fatty acid metabolism</keyword>
<evidence type="ECO:0000256" key="1">
    <source>
        <dbReference type="ARBA" id="ARBA00004141"/>
    </source>
</evidence>
<evidence type="ECO:0000256" key="9">
    <source>
        <dbReference type="ARBA" id="ARBA00023004"/>
    </source>
</evidence>
<feature type="transmembrane region" description="Helical" evidence="13">
    <location>
        <begin position="84"/>
        <end position="102"/>
    </location>
</feature>
<keyword evidence="9" id="KW-0408">Iron</keyword>
<dbReference type="InterPro" id="IPR018506">
    <property type="entry name" value="Cyt_B5_heme-BS"/>
</dbReference>
<feature type="transmembrane region" description="Helical" evidence="13">
    <location>
        <begin position="58"/>
        <end position="78"/>
    </location>
</feature>
<dbReference type="Proteomes" id="UP000816034">
    <property type="component" value="Unassembled WGS sequence"/>
</dbReference>
<sequence>MTAGGVSVAESLSTPNQPQQQQNALQTEESSFSWDEIKHLLQDSDVFQLSSRKAWSQVIMTIGLLTLGIFAAAQFPWYLLPVSWIFIGLSATGLMGVAYACSENRFFNHRTMPVWVNDLVGVICMLPLLYPFETFKTLYNKTSQEQQETMTNGPNSTAEEDEGFIMKTLVFMLKSPLWFLSSIIEWFRANIYFESKRSIVINAVVLYAFAAAFFSLMLYFVGLWGLIKFYVAPLIAYHLINSTFMKVNDADAKKNRITHFPSIIEFLTNYANHSYRIKLKWNKKKNGGAITQSLKEKLTNLVPNYNWNKAKSALREKFGKNLEKIGGTSFFSALSTTFENEVDLRNIDWFITIYLIGSLVGSVYGVLTAAWNWKTYLLSFIGYYVAGIGITAGYHRIFAHRSCSANWPTRVFFMLLGTSAFQGSVVSWSADHRRHHQYVDTDRDPYNIKNSFFFAHMGWLLWKREVDTTNAKDLLADPVIKFHHDNYPALALLLGYIIPMCIAGFGWGDWYGGFFIAGVLSKTFLQHCTFFINSLAHSWGVSTFNDDHTAKDSYLVSLFTFGEGYHNFHHTFAYDYRNGVRWYHYDPGKWIIYTLSLIGWTFDLKRCDPIHYEKGKIIMMQKNLDEEKKLYDWGTPIEELPTKTWEDFEKDKKEKSLVIIDNVVHDVTNFMHEHPGGEAILKSYLGRDVTSAFHGDVYKHTNVAKNILAQIRIYKLPPKQKQQ</sequence>
<comment type="similarity">
    <text evidence="2">Belongs to the fatty acid desaturase type 1 family.</text>
</comment>
<evidence type="ECO:0000256" key="5">
    <source>
        <dbReference type="ARBA" id="ARBA00022723"/>
    </source>
</evidence>
<dbReference type="CDD" id="cd03505">
    <property type="entry name" value="Delta9-FADS-like"/>
    <property type="match status" value="1"/>
</dbReference>
<feature type="transmembrane region" description="Helical" evidence="13">
    <location>
        <begin position="487"/>
        <end position="507"/>
    </location>
</feature>
<accession>A0AA88KGY4</accession>
<dbReference type="Gene3D" id="3.10.120.10">
    <property type="entry name" value="Cytochrome b5-like heme/steroid binding domain"/>
    <property type="match status" value="1"/>
</dbReference>
<keyword evidence="8" id="KW-0560">Oxidoreductase</keyword>
<dbReference type="InterPro" id="IPR015876">
    <property type="entry name" value="Acyl-CoA_DS"/>
</dbReference>
<evidence type="ECO:0000313" key="15">
    <source>
        <dbReference type="EMBL" id="KAG2377621.1"/>
    </source>
</evidence>
<proteinExistence type="inferred from homology"/>
<evidence type="ECO:0000259" key="14">
    <source>
        <dbReference type="PROSITE" id="PS50255"/>
    </source>
</evidence>
<keyword evidence="3" id="KW-0349">Heme</keyword>
<dbReference type="GeneID" id="68101591"/>
<feature type="domain" description="Cytochrome b5 heme-binding" evidence="14">
    <location>
        <begin position="638"/>
        <end position="717"/>
    </location>
</feature>
<evidence type="ECO:0000256" key="12">
    <source>
        <dbReference type="SAM" id="MobiDB-lite"/>
    </source>
</evidence>
<reference evidence="15 16" key="1">
    <citation type="journal article" date="2018" name="BMC Genomics">
        <title>The genome of Naegleria lovaniensis, the basis for a comparative approach to unravel pathogenicity factors of the human pathogenic amoeba N. fowleri.</title>
        <authorList>
            <person name="Liechti N."/>
            <person name="Schurch N."/>
            <person name="Bruggmann R."/>
            <person name="Wittwer M."/>
        </authorList>
    </citation>
    <scope>NUCLEOTIDE SEQUENCE [LARGE SCALE GENOMIC DNA]</scope>
    <source>
        <strain evidence="15 16">ATCC 30569</strain>
    </source>
</reference>
<feature type="transmembrane region" description="Helical" evidence="13">
    <location>
        <begin position="411"/>
        <end position="430"/>
    </location>
</feature>
<keyword evidence="10" id="KW-0443">Lipid metabolism</keyword>
<keyword evidence="7 13" id="KW-1133">Transmembrane helix</keyword>
<dbReference type="Pfam" id="PF00173">
    <property type="entry name" value="Cyt-b5"/>
    <property type="match status" value="1"/>
</dbReference>
<dbReference type="AlphaFoldDB" id="A0AA88KGY4"/>
<dbReference type="PRINTS" id="PR00075">
    <property type="entry name" value="FACDDSATRASE"/>
</dbReference>
<dbReference type="RefSeq" id="XP_044544883.1">
    <property type="nucleotide sequence ID" value="XM_044699291.1"/>
</dbReference>
<feature type="transmembrane region" description="Helical" evidence="13">
    <location>
        <begin position="377"/>
        <end position="399"/>
    </location>
</feature>
<feature type="region of interest" description="Disordered" evidence="12">
    <location>
        <begin position="1"/>
        <end position="25"/>
    </location>
</feature>
<keyword evidence="4 13" id="KW-0812">Transmembrane</keyword>
<dbReference type="PROSITE" id="PS50255">
    <property type="entry name" value="CYTOCHROME_B5_2"/>
    <property type="match status" value="1"/>
</dbReference>
<protein>
    <recommendedName>
        <fullName evidence="14">Cytochrome b5 heme-binding domain-containing protein</fullName>
    </recommendedName>
</protein>
<organism evidence="15 16">
    <name type="scientific">Naegleria lovaniensis</name>
    <name type="common">Amoeba</name>
    <dbReference type="NCBI Taxonomy" id="51637"/>
    <lineage>
        <taxon>Eukaryota</taxon>
        <taxon>Discoba</taxon>
        <taxon>Heterolobosea</taxon>
        <taxon>Tetramitia</taxon>
        <taxon>Eutetramitia</taxon>
        <taxon>Vahlkampfiidae</taxon>
        <taxon>Naegleria</taxon>
    </lineage>
</organism>
<gene>
    <name evidence="15" type="ORF">C9374_009137</name>
</gene>
<feature type="transmembrane region" description="Helical" evidence="13">
    <location>
        <begin position="349"/>
        <end position="371"/>
    </location>
</feature>
<feature type="compositionally biased region" description="Low complexity" evidence="12">
    <location>
        <begin position="11"/>
        <end position="25"/>
    </location>
</feature>
<dbReference type="Pfam" id="PF00487">
    <property type="entry name" value="FA_desaturase"/>
    <property type="match status" value="2"/>
</dbReference>
<feature type="transmembrane region" description="Helical" evidence="13">
    <location>
        <begin position="114"/>
        <end position="132"/>
    </location>
</feature>
<evidence type="ECO:0000256" key="6">
    <source>
        <dbReference type="ARBA" id="ARBA00022832"/>
    </source>
</evidence>
<dbReference type="PROSITE" id="PS00191">
    <property type="entry name" value="CYTOCHROME_B5_1"/>
    <property type="match status" value="1"/>
</dbReference>
<dbReference type="GO" id="GO:0005789">
    <property type="term" value="C:endoplasmic reticulum membrane"/>
    <property type="evidence" value="ECO:0007669"/>
    <property type="project" value="TreeGrafter"/>
</dbReference>
<evidence type="ECO:0000256" key="13">
    <source>
        <dbReference type="SAM" id="Phobius"/>
    </source>
</evidence>
<evidence type="ECO:0000256" key="8">
    <source>
        <dbReference type="ARBA" id="ARBA00023002"/>
    </source>
</evidence>
<evidence type="ECO:0000256" key="3">
    <source>
        <dbReference type="ARBA" id="ARBA00022617"/>
    </source>
</evidence>
<dbReference type="SMART" id="SM01117">
    <property type="entry name" value="Cyt-b5"/>
    <property type="match status" value="1"/>
</dbReference>
<evidence type="ECO:0000256" key="10">
    <source>
        <dbReference type="ARBA" id="ARBA00023098"/>
    </source>
</evidence>
<comment type="subcellular location">
    <subcellularLocation>
        <location evidence="1">Membrane</location>
        <topology evidence="1">Multi-pass membrane protein</topology>
    </subcellularLocation>
</comment>